<keyword evidence="16" id="KW-1185">Reference proteome</keyword>
<reference evidence="17" key="1">
    <citation type="submission" date="2025-08" db="UniProtKB">
        <authorList>
            <consortium name="RefSeq"/>
        </authorList>
    </citation>
    <scope>IDENTIFICATION</scope>
    <source>
        <tissue evidence="17">Gonads</tissue>
    </source>
</reference>
<sequence>MPKSKQNKLQHLKKAAIERQLRERLELQRQHAEQMRYKAMRQQAEKEEEDEFRRQMLAKFAEDDRIEQMNAQKRRMKQLEHKRAVEQLIEDRRKQFSADREKELEERRLEEQMEAFRKQIIEEERQKLLREHAIRLLGYLPKGVIRDTGDLAMLGSDFQEQYKKRQIDPFDDEAWEAGAGSQSRK</sequence>
<dbReference type="KEGG" id="lak:106165533"/>
<evidence type="ECO:0000256" key="6">
    <source>
        <dbReference type="ARBA" id="ARBA00022846"/>
    </source>
</evidence>
<evidence type="ECO:0000256" key="10">
    <source>
        <dbReference type="ARBA" id="ARBA00023242"/>
    </source>
</evidence>
<dbReference type="InterPro" id="IPR043597">
    <property type="entry name" value="TPH_dom"/>
</dbReference>
<dbReference type="GO" id="GO:0005634">
    <property type="term" value="C:nucleus"/>
    <property type="evidence" value="ECO:0007669"/>
    <property type="project" value="UniProtKB-SubCell"/>
</dbReference>
<evidence type="ECO:0000256" key="2">
    <source>
        <dbReference type="ARBA" id="ARBA00004611"/>
    </source>
</evidence>
<dbReference type="GeneID" id="106165533"/>
<protein>
    <recommendedName>
        <fullName evidence="4">Meiosis-specific nuclear structural protein 1</fullName>
    </recommendedName>
</protein>
<dbReference type="RefSeq" id="XP_013399198.1">
    <property type="nucleotide sequence ID" value="XM_013543744.1"/>
</dbReference>
<accession>A0A1S3IM86</accession>
<evidence type="ECO:0000256" key="8">
    <source>
        <dbReference type="ARBA" id="ARBA00023069"/>
    </source>
</evidence>
<dbReference type="GO" id="GO:0051321">
    <property type="term" value="P:meiotic cell cycle"/>
    <property type="evidence" value="ECO:0007669"/>
    <property type="project" value="UniProtKB-KW"/>
</dbReference>
<name>A0A1S3IM86_LINAN</name>
<keyword evidence="6" id="KW-0282">Flagellum</keyword>
<evidence type="ECO:0000256" key="3">
    <source>
        <dbReference type="ARBA" id="ARBA00009158"/>
    </source>
</evidence>
<evidence type="ECO:0000256" key="12">
    <source>
        <dbReference type="ARBA" id="ARBA00023273"/>
    </source>
</evidence>
<dbReference type="PANTHER" id="PTHR19265">
    <property type="entry name" value="MEIOSIS-SPECIFIC NUCLEAR STRUCTURAL PROTEIN 1"/>
    <property type="match status" value="1"/>
</dbReference>
<evidence type="ECO:0000313" key="17">
    <source>
        <dbReference type="RefSeq" id="XP_013399198.1"/>
    </source>
</evidence>
<dbReference type="OrthoDB" id="197839at2759"/>
<comment type="similarity">
    <text evidence="3">Belongs to the MNS1 family.</text>
</comment>
<gene>
    <name evidence="17" type="primary">LOC106165533</name>
</gene>
<dbReference type="AlphaFoldDB" id="A0A1S3IM86"/>
<proteinExistence type="inferred from homology"/>
<evidence type="ECO:0000256" key="4">
    <source>
        <dbReference type="ARBA" id="ARBA00014813"/>
    </source>
</evidence>
<evidence type="ECO:0000256" key="14">
    <source>
        <dbReference type="SAM" id="Coils"/>
    </source>
</evidence>
<evidence type="ECO:0000256" key="1">
    <source>
        <dbReference type="ARBA" id="ARBA00004123"/>
    </source>
</evidence>
<keyword evidence="8" id="KW-0969">Cilium</keyword>
<evidence type="ECO:0000256" key="9">
    <source>
        <dbReference type="ARBA" id="ARBA00023212"/>
    </source>
</evidence>
<feature type="domain" description="Trichohyalin-plectin-homology" evidence="15">
    <location>
        <begin position="11"/>
        <end position="142"/>
    </location>
</feature>
<feature type="coiled-coil region" evidence="14">
    <location>
        <begin position="99"/>
        <end position="126"/>
    </location>
</feature>
<keyword evidence="9" id="KW-0206">Cytoskeleton</keyword>
<keyword evidence="11" id="KW-0469">Meiosis</keyword>
<comment type="subcellular location">
    <subcellularLocation>
        <location evidence="2">Cytoplasm</location>
        <location evidence="2">Cytoskeleton</location>
        <location evidence="2">Flagellum axoneme</location>
    </subcellularLocation>
    <subcellularLocation>
        <location evidence="1">Nucleus</location>
    </subcellularLocation>
</comment>
<dbReference type="STRING" id="7574.A0A1S3IM86"/>
<evidence type="ECO:0000256" key="13">
    <source>
        <dbReference type="ARBA" id="ARBA00046114"/>
    </source>
</evidence>
<evidence type="ECO:0000256" key="11">
    <source>
        <dbReference type="ARBA" id="ARBA00023254"/>
    </source>
</evidence>
<dbReference type="PANTHER" id="PTHR19265:SF0">
    <property type="entry name" value="MEIOSIS-SPECIFIC NUCLEAR STRUCTURAL PROTEIN 1"/>
    <property type="match status" value="1"/>
</dbReference>
<evidence type="ECO:0000256" key="7">
    <source>
        <dbReference type="ARBA" id="ARBA00023054"/>
    </source>
</evidence>
<evidence type="ECO:0000313" key="16">
    <source>
        <dbReference type="Proteomes" id="UP000085678"/>
    </source>
</evidence>
<evidence type="ECO:0000256" key="5">
    <source>
        <dbReference type="ARBA" id="ARBA00022490"/>
    </source>
</evidence>
<dbReference type="InterPro" id="IPR026504">
    <property type="entry name" value="MNS1"/>
</dbReference>
<evidence type="ECO:0000259" key="15">
    <source>
        <dbReference type="Pfam" id="PF13868"/>
    </source>
</evidence>
<keyword evidence="5" id="KW-0963">Cytoplasm</keyword>
<dbReference type="GO" id="GO:0044782">
    <property type="term" value="P:cilium organization"/>
    <property type="evidence" value="ECO:0007669"/>
    <property type="project" value="TreeGrafter"/>
</dbReference>
<dbReference type="Proteomes" id="UP000085678">
    <property type="component" value="Unplaced"/>
</dbReference>
<comment type="function">
    <text evidence="13">Microtubule inner protein (MIP) part of the dynein-decorated doublet microtubules (DMTs) in cilia axoneme, which is required for motile cilia beating. May play a role in the control of meiotic division and germ cell differentiation through regulation of pairing and recombination during meiosis. Required for sperm flagella assembly. May play a role in the assembly and function of the outer dynein arm-docking complex (ODA-DC). ODA-DC mediates outer dynein arms (ODA) binding onto the axonemal doublet microtubules.</text>
</comment>
<keyword evidence="12" id="KW-0966">Cell projection</keyword>
<keyword evidence="10" id="KW-0539">Nucleus</keyword>
<dbReference type="Pfam" id="PF13868">
    <property type="entry name" value="TPH"/>
    <property type="match status" value="1"/>
</dbReference>
<dbReference type="GO" id="GO:0031514">
    <property type="term" value="C:motile cilium"/>
    <property type="evidence" value="ECO:0007669"/>
    <property type="project" value="TreeGrafter"/>
</dbReference>
<dbReference type="InParanoid" id="A0A1S3IM86"/>
<organism evidence="16 17">
    <name type="scientific">Lingula anatina</name>
    <name type="common">Brachiopod</name>
    <name type="synonym">Lingula unguis</name>
    <dbReference type="NCBI Taxonomy" id="7574"/>
    <lineage>
        <taxon>Eukaryota</taxon>
        <taxon>Metazoa</taxon>
        <taxon>Spiralia</taxon>
        <taxon>Lophotrochozoa</taxon>
        <taxon>Brachiopoda</taxon>
        <taxon>Linguliformea</taxon>
        <taxon>Lingulata</taxon>
        <taxon>Lingulida</taxon>
        <taxon>Linguloidea</taxon>
        <taxon>Lingulidae</taxon>
        <taxon>Lingula</taxon>
    </lineage>
</organism>
<keyword evidence="7 14" id="KW-0175">Coiled coil</keyword>